<evidence type="ECO:0000313" key="6">
    <source>
        <dbReference type="EMBL" id="EAW16976.1"/>
    </source>
</evidence>
<protein>
    <submittedName>
        <fullName evidence="6">Polyketide synthase, putative</fullName>
    </submittedName>
</protein>
<evidence type="ECO:0000256" key="3">
    <source>
        <dbReference type="ARBA" id="ARBA00022598"/>
    </source>
</evidence>
<dbReference type="AlphaFoldDB" id="A1DJT7"/>
<gene>
    <name evidence="6" type="ORF">NFIA_003310</name>
</gene>
<dbReference type="GO" id="GO:0016874">
    <property type="term" value="F:ligase activity"/>
    <property type="evidence" value="ECO:0007669"/>
    <property type="project" value="UniProtKB-KW"/>
</dbReference>
<evidence type="ECO:0000259" key="5">
    <source>
        <dbReference type="Pfam" id="PF00501"/>
    </source>
</evidence>
<dbReference type="InterPro" id="IPR042099">
    <property type="entry name" value="ANL_N_sf"/>
</dbReference>
<keyword evidence="1" id="KW-0596">Phosphopantetheine</keyword>
<keyword evidence="7" id="KW-1185">Reference proteome</keyword>
<dbReference type="VEuPathDB" id="FungiDB:NFIA_003310"/>
<dbReference type="HOGENOM" id="CLU_000022_2_12_1"/>
<dbReference type="InterPro" id="IPR045851">
    <property type="entry name" value="AMP-bd_C_sf"/>
</dbReference>
<comment type="similarity">
    <text evidence="4">Belongs to the NRP synthetase family.</text>
</comment>
<dbReference type="PANTHER" id="PTHR45527:SF16">
    <property type="entry name" value="NONRIBOSOMAL PEPTIDE SYNTHASE ATNA-RELATED"/>
    <property type="match status" value="1"/>
</dbReference>
<evidence type="ECO:0000256" key="1">
    <source>
        <dbReference type="ARBA" id="ARBA00022450"/>
    </source>
</evidence>
<dbReference type="GO" id="GO:0043041">
    <property type="term" value="P:amino acid activation for nonribosomal peptide biosynthetic process"/>
    <property type="evidence" value="ECO:0007669"/>
    <property type="project" value="TreeGrafter"/>
</dbReference>
<dbReference type="OMA" id="CYAVFTS"/>
<evidence type="ECO:0000313" key="7">
    <source>
        <dbReference type="Proteomes" id="UP000006702"/>
    </source>
</evidence>
<dbReference type="EMBL" id="DS027697">
    <property type="protein sequence ID" value="EAW16976.1"/>
    <property type="molecule type" value="Genomic_DNA"/>
</dbReference>
<dbReference type="GO" id="GO:0031177">
    <property type="term" value="F:phosphopantetheine binding"/>
    <property type="evidence" value="ECO:0007669"/>
    <property type="project" value="TreeGrafter"/>
</dbReference>
<sequence length="739" mass="81284">MAQQHFYEAGTCAQGRYYCDGLLGSESQVDLPWKTDTYISNIGGEKLRERPEVLAAAAWSIAGSKWFYKEELEFQLVSENTQSELLLRTCVAPDLDVSSLLDQIRKQTDIDKQRAFSKPEFSRFSIVYQMDSTEPKGDGTMVVRFNVQDFFLQMQIQFSKKRFHPKEAENLAHTLQVILQQLTNISIESTLLTELNLISQQNLRELWERNSTVPPAAENLVHSMVHQNAQDRPDSPAVCAWDGSLTYKELDDLSTRLALGLARKGVGRGVVVPLYFEKSLWMPVAILAVIKAGGVFLQLANSIPKGRIEAILNTGNSPFALVGKNTPAWMGDIMPMHTVEEVMELAEIIDSPLPECSGNQDAVQLFTSGSTGTPKGIVWTHTALATNCEEIMRKQSFGPGTRQFQTASYEFDVSMMESIAILISGGCLCIPQENDGVHCSPRALEALQANSVYLTPTLARKLDPDSVPSLKYLALEGEVLPKDIVSKWDGRLTMYNFYGPAECPHVSACTIDPDTFETGFAGATSVCLRWIVDPHNHNSLLPDGAIGELLVEGPILMDRYIGGGPDVATFVTPTWLLKGCGDFAGRQGRLFKTGDLVRCKPDGGLVILGRKDTQVQIGGERVELAEVEYHVRKFLQGRAGVAAEMITPIASLKPILAAFIAIGDEVNLPLGASLQALTVGINEKLAQYVPRTFIPEVYIPVDTIPLTAAGKTDRKALRKMGGSMTLDEISRLQESRLKN</sequence>
<organism evidence="6 7">
    <name type="scientific">Neosartorya fischeri (strain ATCC 1020 / DSM 3700 / CBS 544.65 / FGSC A1164 / JCM 1740 / NRRL 181 / WB 181)</name>
    <name type="common">Aspergillus fischerianus</name>
    <dbReference type="NCBI Taxonomy" id="331117"/>
    <lineage>
        <taxon>Eukaryota</taxon>
        <taxon>Fungi</taxon>
        <taxon>Dikarya</taxon>
        <taxon>Ascomycota</taxon>
        <taxon>Pezizomycotina</taxon>
        <taxon>Eurotiomycetes</taxon>
        <taxon>Eurotiomycetidae</taxon>
        <taxon>Eurotiales</taxon>
        <taxon>Aspergillaceae</taxon>
        <taxon>Aspergillus</taxon>
        <taxon>Aspergillus subgen. Fumigati</taxon>
    </lineage>
</organism>
<evidence type="ECO:0000256" key="2">
    <source>
        <dbReference type="ARBA" id="ARBA00022553"/>
    </source>
</evidence>
<proteinExistence type="inferred from homology"/>
<dbReference type="GO" id="GO:0044550">
    <property type="term" value="P:secondary metabolite biosynthetic process"/>
    <property type="evidence" value="ECO:0007669"/>
    <property type="project" value="TreeGrafter"/>
</dbReference>
<dbReference type="Pfam" id="PF00501">
    <property type="entry name" value="AMP-binding"/>
    <property type="match status" value="1"/>
</dbReference>
<feature type="domain" description="AMP-dependent synthetase/ligase" evidence="5">
    <location>
        <begin position="226"/>
        <end position="560"/>
    </location>
</feature>
<dbReference type="PANTHER" id="PTHR45527">
    <property type="entry name" value="NONRIBOSOMAL PEPTIDE SYNTHETASE"/>
    <property type="match status" value="1"/>
</dbReference>
<dbReference type="Gene3D" id="3.40.50.12780">
    <property type="entry name" value="N-terminal domain of ligase-like"/>
    <property type="match status" value="1"/>
</dbReference>
<keyword evidence="3" id="KW-0436">Ligase</keyword>
<keyword evidence="2" id="KW-0597">Phosphoprotein</keyword>
<dbReference type="GeneID" id="4585729"/>
<dbReference type="KEGG" id="nfi:NFIA_003310"/>
<evidence type="ECO:0000256" key="4">
    <source>
        <dbReference type="ARBA" id="ARBA00029454"/>
    </source>
</evidence>
<dbReference type="SUPFAM" id="SSF56801">
    <property type="entry name" value="Acetyl-CoA synthetase-like"/>
    <property type="match status" value="1"/>
</dbReference>
<dbReference type="Proteomes" id="UP000006702">
    <property type="component" value="Unassembled WGS sequence"/>
</dbReference>
<dbReference type="eggNOG" id="KOG1178">
    <property type="taxonomic scope" value="Eukaryota"/>
</dbReference>
<accession>A1DJT7</accession>
<dbReference type="OrthoDB" id="416786at2759"/>
<dbReference type="Gene3D" id="3.30.300.30">
    <property type="match status" value="1"/>
</dbReference>
<dbReference type="InterPro" id="IPR000873">
    <property type="entry name" value="AMP-dep_synth/lig_dom"/>
</dbReference>
<dbReference type="CDD" id="cd05918">
    <property type="entry name" value="A_NRPS_SidN3_like"/>
    <property type="match status" value="1"/>
</dbReference>
<dbReference type="GO" id="GO:0005737">
    <property type="term" value="C:cytoplasm"/>
    <property type="evidence" value="ECO:0007669"/>
    <property type="project" value="TreeGrafter"/>
</dbReference>
<dbReference type="RefSeq" id="XP_001258873.1">
    <property type="nucleotide sequence ID" value="XM_001258872.1"/>
</dbReference>
<dbReference type="STRING" id="331117.A1DJT7"/>
<name>A1DJT7_NEOFI</name>
<reference evidence="7" key="1">
    <citation type="journal article" date="2008" name="PLoS Genet.">
        <title>Genomic islands in the pathogenic filamentous fungus Aspergillus fumigatus.</title>
        <authorList>
            <person name="Fedorova N.D."/>
            <person name="Khaldi N."/>
            <person name="Joardar V.S."/>
            <person name="Maiti R."/>
            <person name="Amedeo P."/>
            <person name="Anderson M.J."/>
            <person name="Crabtree J."/>
            <person name="Silva J.C."/>
            <person name="Badger J.H."/>
            <person name="Albarraq A."/>
            <person name="Angiuoli S."/>
            <person name="Bussey H."/>
            <person name="Bowyer P."/>
            <person name="Cotty P.J."/>
            <person name="Dyer P.S."/>
            <person name="Egan A."/>
            <person name="Galens K."/>
            <person name="Fraser-Liggett C.M."/>
            <person name="Haas B.J."/>
            <person name="Inman J.M."/>
            <person name="Kent R."/>
            <person name="Lemieux S."/>
            <person name="Malavazi I."/>
            <person name="Orvis J."/>
            <person name="Roemer T."/>
            <person name="Ronning C.M."/>
            <person name="Sundaram J.P."/>
            <person name="Sutton G."/>
            <person name="Turner G."/>
            <person name="Venter J.C."/>
            <person name="White O.R."/>
            <person name="Whitty B.R."/>
            <person name="Youngman P."/>
            <person name="Wolfe K.H."/>
            <person name="Goldman G.H."/>
            <person name="Wortman J.R."/>
            <person name="Jiang B."/>
            <person name="Denning D.W."/>
            <person name="Nierman W.C."/>
        </authorList>
    </citation>
    <scope>NUCLEOTIDE SEQUENCE [LARGE SCALE GENOMIC DNA]</scope>
    <source>
        <strain evidence="7">ATCC 1020 / DSM 3700 / CBS 544.65 / FGSC A1164 / JCM 1740 / NRRL 181 / WB 181</strain>
    </source>
</reference>